<keyword evidence="6" id="KW-1185">Reference proteome</keyword>
<dbReference type="EMBL" id="NPKJ01000075">
    <property type="protein sequence ID" value="PAQ05014.1"/>
    <property type="molecule type" value="Genomic_DNA"/>
</dbReference>
<evidence type="ECO:0000256" key="1">
    <source>
        <dbReference type="ARBA" id="ARBA00008520"/>
    </source>
</evidence>
<keyword evidence="4" id="KW-0574">Periplasm</keyword>
<dbReference type="GO" id="GO:0042956">
    <property type="term" value="P:maltodextrin transmembrane transport"/>
    <property type="evidence" value="ECO:0007669"/>
    <property type="project" value="TreeGrafter"/>
</dbReference>
<evidence type="ECO:0000313" key="6">
    <source>
        <dbReference type="Proteomes" id="UP000216442"/>
    </source>
</evidence>
<comment type="similarity">
    <text evidence="1">Belongs to the bacterial solute-binding protein 1 family.</text>
</comment>
<proteinExistence type="inferred from homology"/>
<dbReference type="AlphaFoldDB" id="A0A271LA95"/>
<keyword evidence="2" id="KW-0813">Transport</keyword>
<accession>A0A271LA95</accession>
<dbReference type="InterPro" id="IPR006059">
    <property type="entry name" value="SBP"/>
</dbReference>
<dbReference type="PANTHER" id="PTHR30061:SF50">
    <property type="entry name" value="MALTOSE_MALTODEXTRIN-BINDING PERIPLASMIC PROTEIN"/>
    <property type="match status" value="1"/>
</dbReference>
<dbReference type="SUPFAM" id="SSF53850">
    <property type="entry name" value="Periplasmic binding protein-like II"/>
    <property type="match status" value="1"/>
</dbReference>
<organism evidence="5 6">
    <name type="scientific">Mesorhizobium temperatum</name>
    <dbReference type="NCBI Taxonomy" id="241416"/>
    <lineage>
        <taxon>Bacteria</taxon>
        <taxon>Pseudomonadati</taxon>
        <taxon>Pseudomonadota</taxon>
        <taxon>Alphaproteobacteria</taxon>
        <taxon>Hyphomicrobiales</taxon>
        <taxon>Phyllobacteriaceae</taxon>
        <taxon>Mesorhizobium</taxon>
    </lineage>
</organism>
<dbReference type="Proteomes" id="UP000216442">
    <property type="component" value="Unassembled WGS sequence"/>
</dbReference>
<name>A0A271LA95_9HYPH</name>
<reference evidence="5 6" key="1">
    <citation type="submission" date="2017-08" db="EMBL/GenBank/DDBJ databases">
        <title>Mesorhizobium wenxinae sp. nov., a novel rhizobial species isolated from root nodules of chickpea (Cicer arietinum L.).</title>
        <authorList>
            <person name="Zhang J."/>
        </authorList>
    </citation>
    <scope>NUCLEOTIDE SEQUENCE [LARGE SCALE GENOMIC DNA]</scope>
    <source>
        <strain evidence="5 6">SDW018</strain>
    </source>
</reference>
<evidence type="ECO:0000313" key="5">
    <source>
        <dbReference type="EMBL" id="PAQ05014.1"/>
    </source>
</evidence>
<keyword evidence="3" id="KW-0732">Signal</keyword>
<dbReference type="PANTHER" id="PTHR30061">
    <property type="entry name" value="MALTOSE-BINDING PERIPLASMIC PROTEIN"/>
    <property type="match status" value="1"/>
</dbReference>
<evidence type="ECO:0008006" key="7">
    <source>
        <dbReference type="Google" id="ProtNLM"/>
    </source>
</evidence>
<sequence>MAVPGSASNYRRTDRDLRARADQLEHRTHTCTMPKWHDSGRSIHLSECFFCGHLAADGGGRPREVPMTKFAINRRTALVGIGAAATAGMIRPLWAQTVVPITIVINQSPWFESFRKTVELYESETGNTVELDVNPFAGSLEKQRNSVRTAQGQYDILIMNSGWFTEMYAGGFVSPLTDIDPGFKLDPDVYTLGDTVFYNAEKRTVTPDGKLMSVPVSPLIPLLYYRGDLYQEAGLSAPKTFAELEANARKLHNPPERYGIVQRGARGPHTVAYDFYPYLYGHGGGIFKDQSASDYSVTLNSAEGREALEYYVRLAKEAGHPKTAASDQAEVIQAMVTGNTAHIMMVIAAWSQMDDPNKSAVVDKVEFAPTPSLPGLPTAPGLGHWLAGIAHNVPDDRKRAALEFLRWFQTKEAQLAAAEAGGIPTHAAVYKEPIAEERRYRWMKPLADSLPHAVNIYQFPEASEVIAVLELGLNRAVAGEITPVDALNGMADDIHAVMEKYKYKTGELEPLR</sequence>
<dbReference type="OrthoDB" id="9770625at2"/>
<evidence type="ECO:0000256" key="4">
    <source>
        <dbReference type="ARBA" id="ARBA00022764"/>
    </source>
</evidence>
<evidence type="ECO:0000256" key="2">
    <source>
        <dbReference type="ARBA" id="ARBA00022448"/>
    </source>
</evidence>
<comment type="caution">
    <text evidence="5">The sequence shown here is derived from an EMBL/GenBank/DDBJ whole genome shotgun (WGS) entry which is preliminary data.</text>
</comment>
<protein>
    <recommendedName>
        <fullName evidence="7">Extracellular solute-binding protein</fullName>
    </recommendedName>
</protein>
<evidence type="ECO:0000256" key="3">
    <source>
        <dbReference type="ARBA" id="ARBA00022729"/>
    </source>
</evidence>
<dbReference type="GO" id="GO:0055052">
    <property type="term" value="C:ATP-binding cassette (ABC) transporter complex, substrate-binding subunit-containing"/>
    <property type="evidence" value="ECO:0007669"/>
    <property type="project" value="TreeGrafter"/>
</dbReference>
<dbReference type="GO" id="GO:0015768">
    <property type="term" value="P:maltose transport"/>
    <property type="evidence" value="ECO:0007669"/>
    <property type="project" value="TreeGrafter"/>
</dbReference>
<gene>
    <name evidence="5" type="ORF">CIT26_32685</name>
</gene>
<dbReference type="Gene3D" id="3.40.190.10">
    <property type="entry name" value="Periplasmic binding protein-like II"/>
    <property type="match status" value="2"/>
</dbReference>
<dbReference type="GO" id="GO:1901982">
    <property type="term" value="F:maltose binding"/>
    <property type="evidence" value="ECO:0007669"/>
    <property type="project" value="TreeGrafter"/>
</dbReference>
<dbReference type="Pfam" id="PF01547">
    <property type="entry name" value="SBP_bac_1"/>
    <property type="match status" value="1"/>
</dbReference>